<evidence type="ECO:0000313" key="4">
    <source>
        <dbReference type="EMBL" id="KEZ87946.1"/>
    </source>
</evidence>
<dbReference type="PANTHER" id="PTHR41259:SF1">
    <property type="entry name" value="DOUBLE-STRAND BREAK REPAIR RAD50 ATPASE, PUTATIVE-RELATED"/>
    <property type="match status" value="1"/>
</dbReference>
<organism evidence="4 5">
    <name type="scientific">Lacrimispora celerecrescens</name>
    <dbReference type="NCBI Taxonomy" id="29354"/>
    <lineage>
        <taxon>Bacteria</taxon>
        <taxon>Bacillati</taxon>
        <taxon>Bacillota</taxon>
        <taxon>Clostridia</taxon>
        <taxon>Lachnospirales</taxon>
        <taxon>Lachnospiraceae</taxon>
        <taxon>Lacrimispora</taxon>
    </lineage>
</organism>
<evidence type="ECO:0000259" key="3">
    <source>
        <dbReference type="Pfam" id="PF13476"/>
    </source>
</evidence>
<name>A0A084JG62_9FIRM</name>
<gene>
    <name evidence="4" type="ORF">IO98_19965</name>
</gene>
<keyword evidence="5" id="KW-1185">Reference proteome</keyword>
<dbReference type="EMBL" id="JPME01000028">
    <property type="protein sequence ID" value="KEZ87946.1"/>
    <property type="molecule type" value="Genomic_DNA"/>
</dbReference>
<keyword evidence="2" id="KW-0812">Transmembrane</keyword>
<dbReference type="InterPro" id="IPR038729">
    <property type="entry name" value="Rad50/SbcC_AAA"/>
</dbReference>
<dbReference type="GO" id="GO:0016887">
    <property type="term" value="F:ATP hydrolysis activity"/>
    <property type="evidence" value="ECO:0007669"/>
    <property type="project" value="InterPro"/>
</dbReference>
<feature type="domain" description="Rad50/SbcC-type AAA" evidence="3">
    <location>
        <begin position="6"/>
        <end position="244"/>
    </location>
</feature>
<dbReference type="STRING" id="29354.IO98_19965"/>
<proteinExistence type="predicted"/>
<dbReference type="InterPro" id="IPR027417">
    <property type="entry name" value="P-loop_NTPase"/>
</dbReference>
<dbReference type="Gene3D" id="3.40.50.300">
    <property type="entry name" value="P-loop containing nucleotide triphosphate hydrolases"/>
    <property type="match status" value="2"/>
</dbReference>
<evidence type="ECO:0000313" key="5">
    <source>
        <dbReference type="Proteomes" id="UP000028525"/>
    </source>
</evidence>
<dbReference type="RefSeq" id="WP_038283987.1">
    <property type="nucleotide sequence ID" value="NZ_JPME01000028.1"/>
</dbReference>
<evidence type="ECO:0000256" key="1">
    <source>
        <dbReference type="SAM" id="Coils"/>
    </source>
</evidence>
<dbReference type="Proteomes" id="UP000028525">
    <property type="component" value="Unassembled WGS sequence"/>
</dbReference>
<dbReference type="GO" id="GO:0006302">
    <property type="term" value="P:double-strand break repair"/>
    <property type="evidence" value="ECO:0007669"/>
    <property type="project" value="InterPro"/>
</dbReference>
<keyword evidence="1" id="KW-0175">Coiled coil</keyword>
<dbReference type="OrthoDB" id="9764467at2"/>
<keyword evidence="2" id="KW-0472">Membrane</keyword>
<accession>A0A084JG62</accession>
<dbReference type="AlphaFoldDB" id="A0A084JG62"/>
<comment type="caution">
    <text evidence="4">The sequence shown here is derived from an EMBL/GenBank/DDBJ whole genome shotgun (WGS) entry which is preliminary data.</text>
</comment>
<dbReference type="PANTHER" id="PTHR41259">
    <property type="entry name" value="DOUBLE-STRAND BREAK REPAIR RAD50 ATPASE, PUTATIVE-RELATED"/>
    <property type="match status" value="1"/>
</dbReference>
<evidence type="ECO:0000256" key="2">
    <source>
        <dbReference type="SAM" id="Phobius"/>
    </source>
</evidence>
<protein>
    <recommendedName>
        <fullName evidence="3">Rad50/SbcC-type AAA domain-containing protein</fullName>
    </recommendedName>
</protein>
<feature type="transmembrane region" description="Helical" evidence="2">
    <location>
        <begin position="292"/>
        <end position="314"/>
    </location>
</feature>
<dbReference type="Pfam" id="PF13476">
    <property type="entry name" value="AAA_23"/>
    <property type="match status" value="1"/>
</dbReference>
<feature type="transmembrane region" description="Helical" evidence="2">
    <location>
        <begin position="326"/>
        <end position="351"/>
    </location>
</feature>
<keyword evidence="2" id="KW-1133">Transmembrane helix</keyword>
<sequence>MKIIDIYINGFGKFHGRNLTFQDGLNIVYGKNEAGKSTIHTFIRGMLFGIERQRGRASRNDLYTKFEPWENSGTYEGQIRLEHKDHIYRIERTFQKNKKEFKIVDETAGREIEPTKAFLDDLLCGLSESAYINTVSIGQLKSATDEGMVSELKNYIANLNTTGNLALNITKAAAFLKSQKKELESQMVPEAARTYTSLLSEIRNTEKEISSPEYENQIQEYHKLRSHIRVSMEEQQKEKEELLQKAARGRQVLNSNQFSDQASINACQAKAQENYDEYMEAQAACNKKPRKILSVLSLIIATLLLCGTGVLYYLGEANYFTAYYGLDLLLLLGIFVGTATIFYLIGLILFLRLRHSQKDMEMSAKILQEILSRHLGNTEISSDAIRAFQTKMAEFTRLCSAVAKSEAVIAQKAKEIEELSKKQENCGDSIEKQQKSQWELEKKLEHLSSCKTQAEGLKHILAENDRIREEISAIDLALETMTSLSSSIRDSFGLYLNKTASDLIAGITGGIYTSMSVDENLNVFLNTKTKLVPLEQVSSGTMDQVYLALRLAAATLIQEGSERMPFIFDDSFVLYDDDRLRTALRWLVNSYSDQVIIFTCHQREAQMLTANLIPYHLIEI</sequence>
<feature type="coiled-coil region" evidence="1">
    <location>
        <begin position="225"/>
        <end position="252"/>
    </location>
</feature>
<dbReference type="SUPFAM" id="SSF52540">
    <property type="entry name" value="P-loop containing nucleoside triphosphate hydrolases"/>
    <property type="match status" value="1"/>
</dbReference>
<reference evidence="4 5" key="1">
    <citation type="submission" date="2014-07" db="EMBL/GenBank/DDBJ databases">
        <title>Draft genome of Clostridium celerecrescens 152B isolated from sediments associated with methane hydrate from Krishna Godavari basin.</title>
        <authorList>
            <person name="Honkalas V.S."/>
            <person name="Dabir A.P."/>
            <person name="Arora P."/>
            <person name="Dhakephalkar P.K."/>
        </authorList>
    </citation>
    <scope>NUCLEOTIDE SEQUENCE [LARGE SCALE GENOMIC DNA]</scope>
    <source>
        <strain evidence="4 5">152B</strain>
    </source>
</reference>